<keyword evidence="1" id="KW-0812">Transmembrane</keyword>
<name>A0A8X6XEV8_9ARAC</name>
<gene>
    <name evidence="2" type="ORF">TNIN_364151</name>
</gene>
<keyword evidence="1" id="KW-1133">Transmembrane helix</keyword>
<proteinExistence type="predicted"/>
<comment type="caution">
    <text evidence="2">The sequence shown here is derived from an EMBL/GenBank/DDBJ whole genome shotgun (WGS) entry which is preliminary data.</text>
</comment>
<dbReference type="Proteomes" id="UP000886998">
    <property type="component" value="Unassembled WGS sequence"/>
</dbReference>
<evidence type="ECO:0000313" key="3">
    <source>
        <dbReference type="Proteomes" id="UP000886998"/>
    </source>
</evidence>
<protein>
    <submittedName>
        <fullName evidence="2">Uncharacterized protein</fullName>
    </submittedName>
</protein>
<organism evidence="2 3">
    <name type="scientific">Trichonephila inaurata madagascariensis</name>
    <dbReference type="NCBI Taxonomy" id="2747483"/>
    <lineage>
        <taxon>Eukaryota</taxon>
        <taxon>Metazoa</taxon>
        <taxon>Ecdysozoa</taxon>
        <taxon>Arthropoda</taxon>
        <taxon>Chelicerata</taxon>
        <taxon>Arachnida</taxon>
        <taxon>Araneae</taxon>
        <taxon>Araneomorphae</taxon>
        <taxon>Entelegynae</taxon>
        <taxon>Araneoidea</taxon>
        <taxon>Nephilidae</taxon>
        <taxon>Trichonephila</taxon>
        <taxon>Trichonephila inaurata</taxon>
    </lineage>
</organism>
<keyword evidence="1" id="KW-0472">Membrane</keyword>
<evidence type="ECO:0000256" key="1">
    <source>
        <dbReference type="SAM" id="Phobius"/>
    </source>
</evidence>
<keyword evidence="3" id="KW-1185">Reference proteome</keyword>
<feature type="transmembrane region" description="Helical" evidence="1">
    <location>
        <begin position="51"/>
        <end position="72"/>
    </location>
</feature>
<evidence type="ECO:0000313" key="2">
    <source>
        <dbReference type="EMBL" id="GFY52508.1"/>
    </source>
</evidence>
<dbReference type="AlphaFoldDB" id="A0A8X6XEV8"/>
<reference evidence="2" key="1">
    <citation type="submission" date="2020-08" db="EMBL/GenBank/DDBJ databases">
        <title>Multicomponent nature underlies the extraordinary mechanical properties of spider dragline silk.</title>
        <authorList>
            <person name="Kono N."/>
            <person name="Nakamura H."/>
            <person name="Mori M."/>
            <person name="Yoshida Y."/>
            <person name="Ohtoshi R."/>
            <person name="Malay A.D."/>
            <person name="Moran D.A.P."/>
            <person name="Tomita M."/>
            <person name="Numata K."/>
            <person name="Arakawa K."/>
        </authorList>
    </citation>
    <scope>NUCLEOTIDE SEQUENCE</scope>
</reference>
<dbReference type="EMBL" id="BMAV01008723">
    <property type="protein sequence ID" value="GFY52508.1"/>
    <property type="molecule type" value="Genomic_DNA"/>
</dbReference>
<sequence>MAAICWVKQKEIVCGLKEFLKLKLAGSYLQGQGWDRGVNRCLFQFGDTTGVFFACVAICCVFLELGFVAACADTTSLIKASTAVGSFVDVKKNRRWGGVFRGRFSGGVIRGVGHVLCRGGLGISCRIRSVVLTEIFKFIASIYVVKSLISECRSAGGGKRRVH</sequence>
<accession>A0A8X6XEV8</accession>